<evidence type="ECO:0000256" key="5">
    <source>
        <dbReference type="ARBA" id="ARBA00022729"/>
    </source>
</evidence>
<evidence type="ECO:0000256" key="12">
    <source>
        <dbReference type="ARBA" id="ARBA00023180"/>
    </source>
</evidence>
<sequence length="500" mass="57239">MYRIPFVIIFSLLNFAVYSDKNEGRLYAQILEDYEPLERPVENSSQAVVVKMGLSLQSIISVDEKNQLVDVNAWLKLTWHDYHLMWDKKAHGGVSDLRFKKSQIWTPDILMYNSADPQFDSMHASNVLVYPDGNCLWVPPAIFRLSCTIQVVWFPFDMQYCKMKFGSWTFDGTKLELQVDDDGLETSTFMSNGEWKLIHTNAQRNIQYYECCLEPYYDVVFTFVIHRRSLYYGFNLIIPCILITMLTLIGFTLPPDAGEKMSLQITIMLSICIFQNYVTELSPPTSEAIPFLGAFFALCMSTCAGSVVFTALALNLHNRNSKTHEMGHLFRKVFLEWLPYLLMMRRPGWTATKRTMKKDEEPKVAEIDQCVSTLLAKLLVDSPVSSPRWQLEDETDPKRQSLSKDCHTGSWLPTYSTIGKEGGVPGGAIAQLLILQQIYYNLASINAHFEEQEENKQVEDDWKFASTVVDRVCLFSFSAFILFSTASLFLSVPQVLDTIL</sequence>
<dbReference type="PRINTS" id="PR00254">
    <property type="entry name" value="NICOTINICR"/>
</dbReference>
<accession>A0AAF3FNN9</accession>
<organism evidence="20 21">
    <name type="scientific">Mesorhabditis belari</name>
    <dbReference type="NCBI Taxonomy" id="2138241"/>
    <lineage>
        <taxon>Eukaryota</taxon>
        <taxon>Metazoa</taxon>
        <taxon>Ecdysozoa</taxon>
        <taxon>Nematoda</taxon>
        <taxon>Chromadorea</taxon>
        <taxon>Rhabditida</taxon>
        <taxon>Rhabditina</taxon>
        <taxon>Rhabditomorpha</taxon>
        <taxon>Rhabditoidea</taxon>
        <taxon>Rhabditidae</taxon>
        <taxon>Mesorhabditinae</taxon>
        <taxon>Mesorhabditis</taxon>
    </lineage>
</organism>
<dbReference type="InterPro" id="IPR038050">
    <property type="entry name" value="Neuro_actylchol_rec"/>
</dbReference>
<evidence type="ECO:0000313" key="20">
    <source>
        <dbReference type="Proteomes" id="UP000887575"/>
    </source>
</evidence>
<comment type="subcellular location">
    <subcellularLocation>
        <location evidence="16">Postsynaptic cell membrane</location>
        <topology evidence="16">Multi-pass membrane protein</topology>
    </subcellularLocation>
</comment>
<dbReference type="SUPFAM" id="SSF63712">
    <property type="entry name" value="Nicotinic receptor ligand binding domain-like"/>
    <property type="match status" value="1"/>
</dbReference>
<evidence type="ECO:0000256" key="13">
    <source>
        <dbReference type="ARBA" id="ARBA00023257"/>
    </source>
</evidence>
<feature type="transmembrane region" description="Helical" evidence="17">
    <location>
        <begin position="472"/>
        <end position="492"/>
    </location>
</feature>
<dbReference type="PRINTS" id="PR00252">
    <property type="entry name" value="NRIONCHANNEL"/>
</dbReference>
<evidence type="ECO:0000256" key="8">
    <source>
        <dbReference type="ARBA" id="ARBA00023065"/>
    </source>
</evidence>
<keyword evidence="2 17" id="KW-0813">Transport</keyword>
<keyword evidence="15 17" id="KW-0407">Ion channel</keyword>
<keyword evidence="14" id="KW-1071">Ligand-gated ion channel</keyword>
<name>A0AAF3FNN9_9BILA</name>
<keyword evidence="20" id="KW-1185">Reference proteome</keyword>
<dbReference type="GO" id="GO:0022848">
    <property type="term" value="F:acetylcholine-gated monoatomic cation-selective channel activity"/>
    <property type="evidence" value="ECO:0007669"/>
    <property type="project" value="InterPro"/>
</dbReference>
<feature type="transmembrane region" description="Helical" evidence="17">
    <location>
        <begin position="230"/>
        <end position="249"/>
    </location>
</feature>
<evidence type="ECO:0000256" key="14">
    <source>
        <dbReference type="ARBA" id="ARBA00023286"/>
    </source>
</evidence>
<evidence type="ECO:0000256" key="6">
    <source>
        <dbReference type="ARBA" id="ARBA00022989"/>
    </source>
</evidence>
<evidence type="ECO:0000256" key="10">
    <source>
        <dbReference type="ARBA" id="ARBA00023157"/>
    </source>
</evidence>
<protein>
    <submittedName>
        <fullName evidence="21">Uncharacterized protein</fullName>
    </submittedName>
</protein>
<dbReference type="WBParaSite" id="MBELARI_LOCUS8801">
    <property type="protein sequence ID" value="MBELARI_LOCUS8801"/>
    <property type="gene ID" value="MBELARI_LOCUS8801"/>
</dbReference>
<comment type="similarity">
    <text evidence="1">Belongs to the ligand-gated ion channel (TC 1.A.9) family. Acetylcholine receptor (TC 1.A.9.1) subfamily.</text>
</comment>
<dbReference type="PANTHER" id="PTHR18945">
    <property type="entry name" value="NEUROTRANSMITTER GATED ION CHANNEL"/>
    <property type="match status" value="1"/>
</dbReference>
<dbReference type="Gene3D" id="1.20.58.390">
    <property type="entry name" value="Neurotransmitter-gated ion-channel transmembrane domain"/>
    <property type="match status" value="2"/>
</dbReference>
<keyword evidence="5 17" id="KW-0732">Signal</keyword>
<feature type="domain" description="Neurotransmitter-gated ion-channel ligand-binding" evidence="18">
    <location>
        <begin position="24"/>
        <end position="228"/>
    </location>
</feature>
<dbReference type="Gene3D" id="2.70.170.10">
    <property type="entry name" value="Neurotransmitter-gated ion-channel ligand-binding domain"/>
    <property type="match status" value="1"/>
</dbReference>
<evidence type="ECO:0000256" key="1">
    <source>
        <dbReference type="ARBA" id="ARBA00009237"/>
    </source>
</evidence>
<dbReference type="GO" id="GO:0004888">
    <property type="term" value="F:transmembrane signaling receptor activity"/>
    <property type="evidence" value="ECO:0007669"/>
    <property type="project" value="InterPro"/>
</dbReference>
<dbReference type="NCBIfam" id="TIGR00860">
    <property type="entry name" value="LIC"/>
    <property type="match status" value="1"/>
</dbReference>
<keyword evidence="13" id="KW-0628">Postsynaptic cell membrane</keyword>
<dbReference type="InterPro" id="IPR036734">
    <property type="entry name" value="Neur_chan_lig-bd_sf"/>
</dbReference>
<evidence type="ECO:0000259" key="18">
    <source>
        <dbReference type="Pfam" id="PF02931"/>
    </source>
</evidence>
<keyword evidence="11" id="KW-0675">Receptor</keyword>
<dbReference type="InterPro" id="IPR002394">
    <property type="entry name" value="Nicotinic_acetylcholine_rcpt"/>
</dbReference>
<comment type="caution">
    <text evidence="17">Lacks conserved residue(s) required for the propagation of feature annotation.</text>
</comment>
<dbReference type="CDD" id="cd18997">
    <property type="entry name" value="LGIC_ECD_nAChR"/>
    <property type="match status" value="1"/>
</dbReference>
<dbReference type="GO" id="GO:0045211">
    <property type="term" value="C:postsynaptic membrane"/>
    <property type="evidence" value="ECO:0007669"/>
    <property type="project" value="UniProtKB-SubCell"/>
</dbReference>
<evidence type="ECO:0000256" key="16">
    <source>
        <dbReference type="ARBA" id="ARBA00034104"/>
    </source>
</evidence>
<dbReference type="FunFam" id="2.70.170.10:FF:000016">
    <property type="entry name" value="Nicotinic acetylcholine receptor subunit"/>
    <property type="match status" value="1"/>
</dbReference>
<dbReference type="Pfam" id="PF02931">
    <property type="entry name" value="Neur_chan_LBD"/>
    <property type="match status" value="1"/>
</dbReference>
<evidence type="ECO:0000256" key="4">
    <source>
        <dbReference type="ARBA" id="ARBA00022692"/>
    </source>
</evidence>
<dbReference type="SUPFAM" id="SSF90112">
    <property type="entry name" value="Neurotransmitter-gated ion-channel transmembrane pore"/>
    <property type="match status" value="1"/>
</dbReference>
<evidence type="ECO:0000256" key="3">
    <source>
        <dbReference type="ARBA" id="ARBA00022475"/>
    </source>
</evidence>
<reference evidence="21" key="1">
    <citation type="submission" date="2024-02" db="UniProtKB">
        <authorList>
            <consortium name="WormBaseParasite"/>
        </authorList>
    </citation>
    <scope>IDENTIFICATION</scope>
</reference>
<evidence type="ECO:0000256" key="17">
    <source>
        <dbReference type="RuleBase" id="RU000687"/>
    </source>
</evidence>
<keyword evidence="12" id="KW-0325">Glycoprotein</keyword>
<evidence type="ECO:0000256" key="9">
    <source>
        <dbReference type="ARBA" id="ARBA00023136"/>
    </source>
</evidence>
<dbReference type="InterPro" id="IPR018000">
    <property type="entry name" value="Neurotransmitter_ion_chnl_CS"/>
</dbReference>
<keyword evidence="9 17" id="KW-0472">Membrane</keyword>
<keyword evidence="8 17" id="KW-0406">Ion transport</keyword>
<keyword evidence="6 17" id="KW-1133">Transmembrane helix</keyword>
<feature type="chain" id="PRO_5041769542" evidence="17">
    <location>
        <begin position="20"/>
        <end position="500"/>
    </location>
</feature>
<evidence type="ECO:0000259" key="19">
    <source>
        <dbReference type="Pfam" id="PF02932"/>
    </source>
</evidence>
<proteinExistence type="inferred from homology"/>
<evidence type="ECO:0000256" key="15">
    <source>
        <dbReference type="ARBA" id="ARBA00023303"/>
    </source>
</evidence>
<dbReference type="Proteomes" id="UP000887575">
    <property type="component" value="Unassembled WGS sequence"/>
</dbReference>
<evidence type="ECO:0000256" key="11">
    <source>
        <dbReference type="ARBA" id="ARBA00023170"/>
    </source>
</evidence>
<dbReference type="InterPro" id="IPR006201">
    <property type="entry name" value="Neur_channel"/>
</dbReference>
<feature type="signal peptide" evidence="17">
    <location>
        <begin position="1"/>
        <end position="19"/>
    </location>
</feature>
<feature type="transmembrane region" description="Helical" evidence="17">
    <location>
        <begin position="291"/>
        <end position="316"/>
    </location>
</feature>
<keyword evidence="3" id="KW-1003">Cell membrane</keyword>
<keyword evidence="4 17" id="KW-0812">Transmembrane</keyword>
<dbReference type="InterPro" id="IPR036719">
    <property type="entry name" value="Neuro-gated_channel_TM_sf"/>
</dbReference>
<dbReference type="Pfam" id="PF02932">
    <property type="entry name" value="Neur_chan_memb"/>
    <property type="match status" value="1"/>
</dbReference>
<dbReference type="AlphaFoldDB" id="A0AAF3FNN9"/>
<dbReference type="CDD" id="cd19051">
    <property type="entry name" value="LGIC_TM_cation"/>
    <property type="match status" value="1"/>
</dbReference>
<dbReference type="PROSITE" id="PS00236">
    <property type="entry name" value="NEUROTR_ION_CHANNEL"/>
    <property type="match status" value="1"/>
</dbReference>
<keyword evidence="10" id="KW-1015">Disulfide bond</keyword>
<evidence type="ECO:0000256" key="2">
    <source>
        <dbReference type="ARBA" id="ARBA00022448"/>
    </source>
</evidence>
<evidence type="ECO:0000256" key="7">
    <source>
        <dbReference type="ARBA" id="ARBA00023018"/>
    </source>
</evidence>
<feature type="domain" description="Neurotransmitter-gated ion-channel transmembrane" evidence="19">
    <location>
        <begin position="236"/>
        <end position="489"/>
    </location>
</feature>
<keyword evidence="7" id="KW-0770">Synapse</keyword>
<evidence type="ECO:0000313" key="21">
    <source>
        <dbReference type="WBParaSite" id="MBELARI_LOCUS8801"/>
    </source>
</evidence>
<dbReference type="FunFam" id="1.20.58.390:FF:000046">
    <property type="entry name" value="AcetylCholine Receptor"/>
    <property type="match status" value="1"/>
</dbReference>
<dbReference type="InterPro" id="IPR006202">
    <property type="entry name" value="Neur_chan_lig-bd"/>
</dbReference>
<dbReference type="InterPro" id="IPR006029">
    <property type="entry name" value="Neurotrans-gated_channel_TM"/>
</dbReference>